<feature type="signal peptide" evidence="7">
    <location>
        <begin position="1"/>
        <end position="25"/>
    </location>
</feature>
<evidence type="ECO:0000256" key="7">
    <source>
        <dbReference type="SAM" id="SignalP"/>
    </source>
</evidence>
<evidence type="ECO:0000256" key="3">
    <source>
        <dbReference type="ARBA" id="ARBA00023136"/>
    </source>
</evidence>
<dbReference type="EMBL" id="MRTP01000014">
    <property type="protein sequence ID" value="OMF49425.1"/>
    <property type="molecule type" value="Genomic_DNA"/>
</dbReference>
<dbReference type="RefSeq" id="WP_076175350.1">
    <property type="nucleotide sequence ID" value="NZ_MRTP01000014.1"/>
</dbReference>
<evidence type="ECO:0000256" key="6">
    <source>
        <dbReference type="SAM" id="MobiDB-lite"/>
    </source>
</evidence>
<dbReference type="InterPro" id="IPR006059">
    <property type="entry name" value="SBP"/>
</dbReference>
<dbReference type="PROSITE" id="PS51257">
    <property type="entry name" value="PROKAR_LIPOPROTEIN"/>
    <property type="match status" value="1"/>
</dbReference>
<keyword evidence="5" id="KW-0449">Lipoprotein</keyword>
<keyword evidence="9" id="KW-1185">Reference proteome</keyword>
<evidence type="ECO:0008006" key="10">
    <source>
        <dbReference type="Google" id="ProtNLM"/>
    </source>
</evidence>
<comment type="caution">
    <text evidence="8">The sequence shown here is derived from an EMBL/GenBank/DDBJ whole genome shotgun (WGS) entry which is preliminary data.</text>
</comment>
<dbReference type="AlphaFoldDB" id="A0A1R1EC85"/>
<dbReference type="PANTHER" id="PTHR43649">
    <property type="entry name" value="ARABINOSE-BINDING PROTEIN-RELATED"/>
    <property type="match status" value="1"/>
</dbReference>
<keyword evidence="4" id="KW-0564">Palmitate</keyword>
<dbReference type="STRING" id="297318.BK138_29950"/>
<sequence>MASTQGKRFVTLLITLAMVTGSLLSGCSSSKEGAEKLTGSGSTNAGNKGKPEISVTIYDRGKVPPQEGTYENNRWTKWINDNGPVNVKFVPIPRNQSQDKLNTLIAAGDAPDLILEYDANFRNQLYNQKQLLPIDDLIEKYSTNYKELLNKYPILKKLGTKPDGKMYEFGTTEAELGSQFYLLIRNDWLKKLNLQMPQTIDDLYNVAKAFTEDDPNGNHKKDEYGINLSSFSGGGVNQMFGAVNWTLKDGQMIHDWDRFKAANAFKKKLYDAGIVDKDYLTDSTGQKAIQDWVTGKLGIWIAPSGTALDVNNMETLMKNQPEAEVLPMALPKTEYGQYNPQLIAPIKTTAVINADAKDPEAVMKYIDFMVSDQAGNTLHYGIEGQNYKKVNGFPDKTGFTDINKNQLDWNFDYYQLLYPRVRQKYIDDKMKDLSTPALKKVDELKKAANVIYLSPDRPVATFILPEYLPQLTKELSLIDTTVSKTIDDIWSRAVISGSSYTIDQAAADAQSTWEKAGGKQLEEYYRNWYDKNKDEAIYSKDLYNILK</sequence>
<keyword evidence="3" id="KW-0472">Membrane</keyword>
<keyword evidence="1" id="KW-1003">Cell membrane</keyword>
<name>A0A1R1EC85_9BACL</name>
<dbReference type="SUPFAM" id="SSF53850">
    <property type="entry name" value="Periplasmic binding protein-like II"/>
    <property type="match status" value="1"/>
</dbReference>
<evidence type="ECO:0000313" key="8">
    <source>
        <dbReference type="EMBL" id="OMF49425.1"/>
    </source>
</evidence>
<evidence type="ECO:0000313" key="9">
    <source>
        <dbReference type="Proteomes" id="UP000187172"/>
    </source>
</evidence>
<protein>
    <recommendedName>
        <fullName evidence="10">ABC transporter substrate-binding protein</fullName>
    </recommendedName>
</protein>
<evidence type="ECO:0000256" key="2">
    <source>
        <dbReference type="ARBA" id="ARBA00022729"/>
    </source>
</evidence>
<gene>
    <name evidence="8" type="ORF">BK138_29950</name>
</gene>
<feature type="chain" id="PRO_5039069116" description="ABC transporter substrate-binding protein" evidence="7">
    <location>
        <begin position="26"/>
        <end position="547"/>
    </location>
</feature>
<keyword evidence="2 7" id="KW-0732">Signal</keyword>
<dbReference type="Pfam" id="PF01547">
    <property type="entry name" value="SBP_bac_1"/>
    <property type="match status" value="1"/>
</dbReference>
<reference evidence="8 9" key="1">
    <citation type="submission" date="2016-11" db="EMBL/GenBank/DDBJ databases">
        <title>Paenibacillus species isolates.</title>
        <authorList>
            <person name="Beno S.M."/>
        </authorList>
    </citation>
    <scope>NUCLEOTIDE SEQUENCE [LARGE SCALE GENOMIC DNA]</scope>
    <source>
        <strain evidence="8 9">FSL R5-0378</strain>
    </source>
</reference>
<proteinExistence type="predicted"/>
<feature type="region of interest" description="Disordered" evidence="6">
    <location>
        <begin position="30"/>
        <end position="51"/>
    </location>
</feature>
<organism evidence="8 9">
    <name type="scientific">Paenibacillus rhizosphaerae</name>
    <dbReference type="NCBI Taxonomy" id="297318"/>
    <lineage>
        <taxon>Bacteria</taxon>
        <taxon>Bacillati</taxon>
        <taxon>Bacillota</taxon>
        <taxon>Bacilli</taxon>
        <taxon>Bacillales</taxon>
        <taxon>Paenibacillaceae</taxon>
        <taxon>Paenibacillus</taxon>
    </lineage>
</organism>
<accession>A0A1R1EC85</accession>
<evidence type="ECO:0000256" key="5">
    <source>
        <dbReference type="ARBA" id="ARBA00023288"/>
    </source>
</evidence>
<dbReference type="InterPro" id="IPR050490">
    <property type="entry name" value="Bact_solute-bd_prot1"/>
</dbReference>
<dbReference type="Gene3D" id="3.40.190.10">
    <property type="entry name" value="Periplasmic binding protein-like II"/>
    <property type="match status" value="2"/>
</dbReference>
<dbReference type="Proteomes" id="UP000187172">
    <property type="component" value="Unassembled WGS sequence"/>
</dbReference>
<evidence type="ECO:0000256" key="4">
    <source>
        <dbReference type="ARBA" id="ARBA00023139"/>
    </source>
</evidence>
<evidence type="ECO:0000256" key="1">
    <source>
        <dbReference type="ARBA" id="ARBA00022475"/>
    </source>
</evidence>
<dbReference type="PANTHER" id="PTHR43649:SF33">
    <property type="entry name" value="POLYGALACTURONAN_RHAMNOGALACTURONAN-BINDING PROTEIN YTCQ"/>
    <property type="match status" value="1"/>
</dbReference>